<sequence length="174" mass="20529">MNLQPTLEDELIIMRPLREDDFEPLYNIAKDPLIWEQHPCHDRYKKDVYAEFFQDSLKSGGALIIIDRSTNKIIGSSRFKPVKNVESAIEIGWSFLSRNYWGGRFNKSMKKLMINYAFETVEDVIFYIGNKNIRSQKAVEKIGGIRITESRHQHLIKDSKDDWTYRINKGKWKI</sequence>
<feature type="domain" description="N-acetyltransferase" evidence="1">
    <location>
        <begin position="12"/>
        <end position="170"/>
    </location>
</feature>
<dbReference type="Proteomes" id="UP001172083">
    <property type="component" value="Unassembled WGS sequence"/>
</dbReference>
<evidence type="ECO:0000313" key="3">
    <source>
        <dbReference type="Proteomes" id="UP001172083"/>
    </source>
</evidence>
<evidence type="ECO:0000259" key="1">
    <source>
        <dbReference type="PROSITE" id="PS51186"/>
    </source>
</evidence>
<proteinExistence type="predicted"/>
<dbReference type="InterPro" id="IPR000182">
    <property type="entry name" value="GNAT_dom"/>
</dbReference>
<protein>
    <submittedName>
        <fullName evidence="2">GNAT family N-acetyltransferase</fullName>
    </submittedName>
</protein>
<keyword evidence="3" id="KW-1185">Reference proteome</keyword>
<dbReference type="PANTHER" id="PTHR43610:SF1">
    <property type="entry name" value="N-ACETYLTRANSFERASE DOMAIN-CONTAINING PROTEIN"/>
    <property type="match status" value="1"/>
</dbReference>
<accession>A0ABT8LKK0</accession>
<dbReference type="EMBL" id="JAUJEB010000012">
    <property type="protein sequence ID" value="MDN5216951.1"/>
    <property type="molecule type" value="Genomic_DNA"/>
</dbReference>
<name>A0ABT8LKK0_9BACT</name>
<dbReference type="SUPFAM" id="SSF55729">
    <property type="entry name" value="Acyl-CoA N-acyltransferases (Nat)"/>
    <property type="match status" value="1"/>
</dbReference>
<reference evidence="2" key="1">
    <citation type="submission" date="2023-06" db="EMBL/GenBank/DDBJ databases">
        <title>Genomic of Agaribacillus aureum.</title>
        <authorList>
            <person name="Wang G."/>
        </authorList>
    </citation>
    <scope>NUCLEOTIDE SEQUENCE</scope>
    <source>
        <strain evidence="2">BMA12</strain>
    </source>
</reference>
<comment type="caution">
    <text evidence="2">The sequence shown here is derived from an EMBL/GenBank/DDBJ whole genome shotgun (WGS) entry which is preliminary data.</text>
</comment>
<dbReference type="PANTHER" id="PTHR43610">
    <property type="entry name" value="BLL6696 PROTEIN"/>
    <property type="match status" value="1"/>
</dbReference>
<dbReference type="InterPro" id="IPR016181">
    <property type="entry name" value="Acyl_CoA_acyltransferase"/>
</dbReference>
<organism evidence="2 3">
    <name type="scientific">Agaribacillus aureus</name>
    <dbReference type="NCBI Taxonomy" id="3051825"/>
    <lineage>
        <taxon>Bacteria</taxon>
        <taxon>Pseudomonadati</taxon>
        <taxon>Bacteroidota</taxon>
        <taxon>Cytophagia</taxon>
        <taxon>Cytophagales</taxon>
        <taxon>Splendidivirgaceae</taxon>
        <taxon>Agaribacillus</taxon>
    </lineage>
</organism>
<dbReference type="Gene3D" id="3.40.630.30">
    <property type="match status" value="1"/>
</dbReference>
<dbReference type="PROSITE" id="PS51186">
    <property type="entry name" value="GNAT"/>
    <property type="match status" value="1"/>
</dbReference>
<dbReference type="Pfam" id="PF13302">
    <property type="entry name" value="Acetyltransf_3"/>
    <property type="match status" value="1"/>
</dbReference>
<dbReference type="RefSeq" id="WP_346762289.1">
    <property type="nucleotide sequence ID" value="NZ_JAUJEB010000012.1"/>
</dbReference>
<evidence type="ECO:0000313" key="2">
    <source>
        <dbReference type="EMBL" id="MDN5216951.1"/>
    </source>
</evidence>
<gene>
    <name evidence="2" type="ORF">QQ020_33075</name>
</gene>